<evidence type="ECO:0000259" key="7">
    <source>
        <dbReference type="PROSITE" id="PS50011"/>
    </source>
</evidence>
<dbReference type="PROSITE" id="PS00108">
    <property type="entry name" value="PROTEIN_KINASE_ST"/>
    <property type="match status" value="1"/>
</dbReference>
<evidence type="ECO:0000313" key="8">
    <source>
        <dbReference type="EMBL" id="KAF4660059.1"/>
    </source>
</evidence>
<feature type="compositionally biased region" description="Polar residues" evidence="6">
    <location>
        <begin position="312"/>
        <end position="321"/>
    </location>
</feature>
<feature type="compositionally biased region" description="Low complexity" evidence="6">
    <location>
        <begin position="590"/>
        <end position="607"/>
    </location>
</feature>
<evidence type="ECO:0000256" key="1">
    <source>
        <dbReference type="ARBA" id="ARBA00022527"/>
    </source>
</evidence>
<dbReference type="PROSITE" id="PS50011">
    <property type="entry name" value="PROTEIN_KINASE_DOM"/>
    <property type="match status" value="1"/>
</dbReference>
<dbReference type="InterPro" id="IPR008271">
    <property type="entry name" value="Ser/Thr_kinase_AS"/>
</dbReference>
<feature type="domain" description="Protein kinase" evidence="7">
    <location>
        <begin position="4"/>
        <end position="300"/>
    </location>
</feature>
<dbReference type="FunFam" id="1.10.510.10:FF:000624">
    <property type="entry name" value="Mitogen-activated protein kinase"/>
    <property type="match status" value="1"/>
</dbReference>
<dbReference type="GO" id="GO:0004674">
    <property type="term" value="F:protein serine/threonine kinase activity"/>
    <property type="evidence" value="ECO:0007669"/>
    <property type="project" value="UniProtKB-KW"/>
</dbReference>
<organism evidence="8 9">
    <name type="scientific">Perkinsus chesapeaki</name>
    <name type="common">Clam parasite</name>
    <name type="synonym">Perkinsus andrewsi</name>
    <dbReference type="NCBI Taxonomy" id="330153"/>
    <lineage>
        <taxon>Eukaryota</taxon>
        <taxon>Sar</taxon>
        <taxon>Alveolata</taxon>
        <taxon>Perkinsozoa</taxon>
        <taxon>Perkinsea</taxon>
        <taxon>Perkinsida</taxon>
        <taxon>Perkinsidae</taxon>
        <taxon>Perkinsus</taxon>
    </lineage>
</organism>
<gene>
    <name evidence="8" type="ORF">FOL47_007308</name>
</gene>
<name>A0A7J6LLB1_PERCH</name>
<feature type="compositionally biased region" description="Low complexity" evidence="6">
    <location>
        <begin position="477"/>
        <end position="492"/>
    </location>
</feature>
<dbReference type="GO" id="GO:0005524">
    <property type="term" value="F:ATP binding"/>
    <property type="evidence" value="ECO:0007669"/>
    <property type="project" value="UniProtKB-KW"/>
</dbReference>
<dbReference type="InterPro" id="IPR000719">
    <property type="entry name" value="Prot_kinase_dom"/>
</dbReference>
<keyword evidence="2" id="KW-0808">Transferase</keyword>
<comment type="caution">
    <text evidence="8">The sequence shown here is derived from an EMBL/GenBank/DDBJ whole genome shotgun (WGS) entry which is preliminary data.</text>
</comment>
<evidence type="ECO:0000256" key="6">
    <source>
        <dbReference type="SAM" id="MobiDB-lite"/>
    </source>
</evidence>
<evidence type="ECO:0000256" key="5">
    <source>
        <dbReference type="ARBA" id="ARBA00022840"/>
    </source>
</evidence>
<feature type="compositionally biased region" description="Low complexity" evidence="6">
    <location>
        <begin position="330"/>
        <end position="347"/>
    </location>
</feature>
<accession>A0A7J6LLB1</accession>
<feature type="region of interest" description="Disordered" evidence="6">
    <location>
        <begin position="590"/>
        <end position="616"/>
    </location>
</feature>
<keyword evidence="5" id="KW-0067">ATP-binding</keyword>
<dbReference type="EMBL" id="JAAPAO010000428">
    <property type="protein sequence ID" value="KAF4660059.1"/>
    <property type="molecule type" value="Genomic_DNA"/>
</dbReference>
<dbReference type="OrthoDB" id="2158884at2759"/>
<dbReference type="AlphaFoldDB" id="A0A7J6LLB1"/>
<feature type="region of interest" description="Disordered" evidence="6">
    <location>
        <begin position="463"/>
        <end position="541"/>
    </location>
</feature>
<feature type="region of interest" description="Disordered" evidence="6">
    <location>
        <begin position="310"/>
        <end position="347"/>
    </location>
</feature>
<keyword evidence="3" id="KW-0547">Nucleotide-binding</keyword>
<dbReference type="SMART" id="SM00220">
    <property type="entry name" value="S_TKc"/>
    <property type="match status" value="1"/>
</dbReference>
<keyword evidence="4" id="KW-0418">Kinase</keyword>
<dbReference type="Pfam" id="PF00069">
    <property type="entry name" value="Pkinase"/>
    <property type="match status" value="1"/>
</dbReference>
<keyword evidence="1" id="KW-0723">Serine/threonine-protein kinase</keyword>
<dbReference type="PANTHER" id="PTHR24055">
    <property type="entry name" value="MITOGEN-ACTIVATED PROTEIN KINASE"/>
    <property type="match status" value="1"/>
</dbReference>
<evidence type="ECO:0000256" key="4">
    <source>
        <dbReference type="ARBA" id="ARBA00022777"/>
    </source>
</evidence>
<evidence type="ECO:0000256" key="3">
    <source>
        <dbReference type="ARBA" id="ARBA00022741"/>
    </source>
</evidence>
<dbReference type="Gene3D" id="3.30.200.20">
    <property type="entry name" value="Phosphorylase Kinase, domain 1"/>
    <property type="match status" value="1"/>
</dbReference>
<dbReference type="SUPFAM" id="SSF56112">
    <property type="entry name" value="Protein kinase-like (PK-like)"/>
    <property type="match status" value="1"/>
</dbReference>
<reference evidence="8 9" key="1">
    <citation type="submission" date="2020-04" db="EMBL/GenBank/DDBJ databases">
        <title>Perkinsus chesapeaki whole genome sequence.</title>
        <authorList>
            <person name="Bogema D.R."/>
        </authorList>
    </citation>
    <scope>NUCLEOTIDE SEQUENCE [LARGE SCALE GENOMIC DNA]</scope>
    <source>
        <strain evidence="8">ATCC PRA-425</strain>
    </source>
</reference>
<sequence length="616" mass="68271">MNQYRLLGKKGEGTFSEVLLGRHISSNRQVAIKYMKSKFTSMDAVNSFHEIRALRQLTEHPNIVKLLDVLYDANTGNLALVLELMDMNVYEAIKGRKHYIPEERVGHWMWQLLYAVEYLHGKGIFHRDIKPENLLLYQNETLKLADLGSCKRIDGKQPFTEYISTRWYRAPECMLTDGYYSTGMDIWAIGCVFFEVLALVPLFPGKNEIDQVNKIHKVMGLPSQDLLEHFKKHCKSKSGKGNRPLREMERTVSDNKGRNIDIWLHKCKVSEEAIDTIKILLTYDAEYRPSATEAMRLPYFDAFRQTHHGLTPASTSSTSAVRSPPYPSDTEGSMTVSTTVTTGGSPEPSIDKMCDVPTKQQHHHLSSKNVRKVQHRQQQGAARAIYGGGSLPQYAQPPQRALQAAGVTSMSGFARHEDRRMVDSWQHQSMSTTRLPPIQGAAQRSHGMNEQAHIDHSFSEVSPSLYGQDQQHHNPHHPSLTLLPSPSSHASPCSEGVRKHRSQYNGRYPTHATFYGAPGRGGGGPARNSARAALPSHINSPGRRRDFAAVIGQQSARGALYPAAHLGGPTALSRTMGHFSSARSSSLLLSSARSSGSGSGGNNKMLGGSNGKPAYL</sequence>
<evidence type="ECO:0000256" key="2">
    <source>
        <dbReference type="ARBA" id="ARBA00022679"/>
    </source>
</evidence>
<dbReference type="InterPro" id="IPR011009">
    <property type="entry name" value="Kinase-like_dom_sf"/>
</dbReference>
<dbReference type="Proteomes" id="UP000591131">
    <property type="component" value="Unassembled WGS sequence"/>
</dbReference>
<protein>
    <recommendedName>
        <fullName evidence="7">Protein kinase domain-containing protein</fullName>
    </recommendedName>
</protein>
<proteinExistence type="predicted"/>
<keyword evidence="9" id="KW-1185">Reference proteome</keyword>
<dbReference type="InterPro" id="IPR050117">
    <property type="entry name" value="MAPK"/>
</dbReference>
<dbReference type="Gene3D" id="1.10.510.10">
    <property type="entry name" value="Transferase(Phosphotransferase) domain 1"/>
    <property type="match status" value="1"/>
</dbReference>
<evidence type="ECO:0000313" key="9">
    <source>
        <dbReference type="Proteomes" id="UP000591131"/>
    </source>
</evidence>